<feature type="transmembrane region" description="Helical" evidence="8">
    <location>
        <begin position="66"/>
        <end position="93"/>
    </location>
</feature>
<dbReference type="PANTHER" id="PTHR43470">
    <property type="entry name" value="PHOSPHATE TRANSPORT SYSTEM PERMEASE PROTEIN PSTA-RELATED"/>
    <property type="match status" value="1"/>
</dbReference>
<evidence type="ECO:0000256" key="1">
    <source>
        <dbReference type="ARBA" id="ARBA00004651"/>
    </source>
</evidence>
<dbReference type="eggNOG" id="COG0581">
    <property type="taxonomic scope" value="Bacteria"/>
</dbReference>
<dbReference type="GO" id="GO:0005315">
    <property type="term" value="F:phosphate transmembrane transporter activity"/>
    <property type="evidence" value="ECO:0007669"/>
    <property type="project" value="InterPro"/>
</dbReference>
<dbReference type="InterPro" id="IPR035906">
    <property type="entry name" value="MetI-like_sf"/>
</dbReference>
<gene>
    <name evidence="10" type="ORF">HLPCO_001598</name>
</gene>
<reference evidence="10 11" key="2">
    <citation type="journal article" date="2013" name="PLoS ONE">
        <title>INDIGO - INtegrated Data Warehouse of MIcrobial GenOmes with Examples from the Red Sea Extremophiles.</title>
        <authorList>
            <person name="Alam I."/>
            <person name="Antunes A."/>
            <person name="Kamau A.A."/>
            <person name="Ba Alawi W."/>
            <person name="Kalkatawi M."/>
            <person name="Stingl U."/>
            <person name="Bajic V.B."/>
        </authorList>
    </citation>
    <scope>NUCLEOTIDE SEQUENCE [LARGE SCALE GENOMIC DNA]</scope>
    <source>
        <strain evidence="10 11">SSD-17B</strain>
    </source>
</reference>
<comment type="caution">
    <text evidence="10">The sequence shown here is derived from an EMBL/GenBank/DDBJ whole genome shotgun (WGS) entry which is preliminary data.</text>
</comment>
<name>F7PWM2_9MOLU</name>
<evidence type="ECO:0000259" key="9">
    <source>
        <dbReference type="PROSITE" id="PS50928"/>
    </source>
</evidence>
<evidence type="ECO:0000256" key="3">
    <source>
        <dbReference type="ARBA" id="ARBA00022448"/>
    </source>
</evidence>
<dbReference type="OrthoDB" id="9785113at2"/>
<evidence type="ECO:0000256" key="5">
    <source>
        <dbReference type="ARBA" id="ARBA00022692"/>
    </source>
</evidence>
<keyword evidence="4 8" id="KW-1003">Cell membrane</keyword>
<keyword evidence="6 8" id="KW-1133">Transmembrane helix</keyword>
<feature type="transmembrane region" description="Helical" evidence="8">
    <location>
        <begin position="252"/>
        <end position="277"/>
    </location>
</feature>
<evidence type="ECO:0000256" key="2">
    <source>
        <dbReference type="ARBA" id="ARBA00007069"/>
    </source>
</evidence>
<dbReference type="Pfam" id="PF00528">
    <property type="entry name" value="BPD_transp_1"/>
    <property type="match status" value="1"/>
</dbReference>
<dbReference type="GO" id="GO:0005886">
    <property type="term" value="C:plasma membrane"/>
    <property type="evidence" value="ECO:0007669"/>
    <property type="project" value="UniProtKB-SubCell"/>
</dbReference>
<comment type="subcellular location">
    <subcellularLocation>
        <location evidence="1 8">Cell membrane</location>
        <topology evidence="1 8">Multi-pass membrane protein</topology>
    </subcellularLocation>
</comment>
<dbReference type="InterPro" id="IPR005672">
    <property type="entry name" value="Phosphate_PstA"/>
</dbReference>
<dbReference type="SUPFAM" id="SSF161098">
    <property type="entry name" value="MetI-like"/>
    <property type="match status" value="1"/>
</dbReference>
<sequence>MRRNNHLRRKAIDQGFKTLFLVSTLASVFVLSILLFNVFSDGLKYVSIDFLTRFPSRFPEKSGIKAAIVGTTWIVSLTALISIPIGVGTAIYLEEFATKSRLSSTINLVISNLAGIPSVVYGIFGLAFFVRFVGLGRSILAGSLTLSLLILPIIIVSSQESLKTVPKTLKNGSYALGASHWQTVTKVILPYSLPNVLTGIIFAISRAIGETASLLMVGAFSYVSFLPRGINDSFITLPIQIYTWSSKPGEEFLGVASAAIIVLISVLLISNSVAIFIRSKYQQRYE</sequence>
<accession>F7PWM2</accession>
<evidence type="ECO:0000313" key="10">
    <source>
        <dbReference type="EMBL" id="ERJ12607.1"/>
    </source>
</evidence>
<feature type="transmembrane region" description="Helical" evidence="8">
    <location>
        <begin position="196"/>
        <end position="223"/>
    </location>
</feature>
<dbReference type="Gene3D" id="1.10.3720.10">
    <property type="entry name" value="MetI-like"/>
    <property type="match status" value="1"/>
</dbReference>
<reference evidence="10 11" key="1">
    <citation type="journal article" date="2011" name="J. Bacteriol.">
        <title>Genome sequence of Haloplasma contractile, an unusual contractile bacterium from a deep-sea anoxic brine lake.</title>
        <authorList>
            <person name="Antunes A."/>
            <person name="Alam I."/>
            <person name="El Dorry H."/>
            <person name="Siam R."/>
            <person name="Robertson A."/>
            <person name="Bajic V.B."/>
            <person name="Stingl U."/>
        </authorList>
    </citation>
    <scope>NUCLEOTIDE SEQUENCE [LARGE SCALE GENOMIC DNA]</scope>
    <source>
        <strain evidence="10 11">SSD-17B</strain>
    </source>
</reference>
<feature type="transmembrane region" description="Helical" evidence="8">
    <location>
        <begin position="105"/>
        <end position="133"/>
    </location>
</feature>
<dbReference type="PROSITE" id="PS50928">
    <property type="entry name" value="ABC_TM1"/>
    <property type="match status" value="1"/>
</dbReference>
<organism evidence="10 11">
    <name type="scientific">Haloplasma contractile SSD-17B</name>
    <dbReference type="NCBI Taxonomy" id="1033810"/>
    <lineage>
        <taxon>Bacteria</taxon>
        <taxon>Bacillati</taxon>
        <taxon>Mycoplasmatota</taxon>
        <taxon>Mollicutes</taxon>
        <taxon>Haloplasmatales</taxon>
        <taxon>Haloplasmataceae</taxon>
        <taxon>Haloplasma</taxon>
    </lineage>
</organism>
<dbReference type="InterPro" id="IPR000515">
    <property type="entry name" value="MetI-like"/>
</dbReference>
<dbReference type="InParanoid" id="F7PWM2"/>
<comment type="similarity">
    <text evidence="2 8">Belongs to the binding-protein-dependent transport system permease family. CysTW subfamily.</text>
</comment>
<feature type="transmembrane region" description="Helical" evidence="8">
    <location>
        <begin position="20"/>
        <end position="39"/>
    </location>
</feature>
<dbReference type="EMBL" id="AFNU02000004">
    <property type="protein sequence ID" value="ERJ12607.1"/>
    <property type="molecule type" value="Genomic_DNA"/>
</dbReference>
<dbReference type="AlphaFoldDB" id="F7PWM2"/>
<evidence type="ECO:0000256" key="8">
    <source>
        <dbReference type="RuleBase" id="RU363043"/>
    </source>
</evidence>
<dbReference type="STRING" id="1033810.HLPCO_001598"/>
<dbReference type="PANTHER" id="PTHR43470:SF5">
    <property type="entry name" value="PHOSPHATE TRANSPORT SYSTEM PERMEASE PROTEIN PSTA"/>
    <property type="match status" value="1"/>
</dbReference>
<dbReference type="NCBIfam" id="TIGR00974">
    <property type="entry name" value="3a0107s02c"/>
    <property type="match status" value="1"/>
</dbReference>
<feature type="transmembrane region" description="Helical" evidence="8">
    <location>
        <begin position="139"/>
        <end position="157"/>
    </location>
</feature>
<evidence type="ECO:0000256" key="7">
    <source>
        <dbReference type="ARBA" id="ARBA00023136"/>
    </source>
</evidence>
<dbReference type="Proteomes" id="UP000005707">
    <property type="component" value="Unassembled WGS sequence"/>
</dbReference>
<evidence type="ECO:0000256" key="4">
    <source>
        <dbReference type="ARBA" id="ARBA00022475"/>
    </source>
</evidence>
<dbReference type="GO" id="GO:0035435">
    <property type="term" value="P:phosphate ion transmembrane transport"/>
    <property type="evidence" value="ECO:0007669"/>
    <property type="project" value="InterPro"/>
</dbReference>
<protein>
    <recommendedName>
        <fullName evidence="8">Phosphate transport system permease protein PstA</fullName>
    </recommendedName>
</protein>
<dbReference type="CDD" id="cd06261">
    <property type="entry name" value="TM_PBP2"/>
    <property type="match status" value="1"/>
</dbReference>
<evidence type="ECO:0000313" key="11">
    <source>
        <dbReference type="Proteomes" id="UP000005707"/>
    </source>
</evidence>
<keyword evidence="7 8" id="KW-0472">Membrane</keyword>
<keyword evidence="11" id="KW-1185">Reference proteome</keyword>
<evidence type="ECO:0000256" key="6">
    <source>
        <dbReference type="ARBA" id="ARBA00022989"/>
    </source>
</evidence>
<feature type="domain" description="ABC transmembrane type-1" evidence="9">
    <location>
        <begin position="68"/>
        <end position="274"/>
    </location>
</feature>
<dbReference type="RefSeq" id="WP_008824810.1">
    <property type="nucleotide sequence ID" value="NZ_AFNU02000004.1"/>
</dbReference>
<keyword evidence="3" id="KW-0813">Transport</keyword>
<keyword evidence="5 8" id="KW-0812">Transmembrane</keyword>
<proteinExistence type="inferred from homology"/>
<dbReference type="FunCoup" id="F7PWM2">
    <property type="interactions" value="240"/>
</dbReference>